<protein>
    <submittedName>
        <fullName evidence="1">Uncharacterized protein</fullName>
    </submittedName>
</protein>
<reference evidence="1" key="1">
    <citation type="submission" date="2023-07" db="EMBL/GenBank/DDBJ databases">
        <title>draft genome sequence of fig (Ficus carica).</title>
        <authorList>
            <person name="Takahashi T."/>
            <person name="Nishimura K."/>
        </authorList>
    </citation>
    <scope>NUCLEOTIDE SEQUENCE</scope>
</reference>
<evidence type="ECO:0000313" key="1">
    <source>
        <dbReference type="EMBL" id="GMN38258.1"/>
    </source>
</evidence>
<dbReference type="Proteomes" id="UP001187192">
    <property type="component" value="Unassembled WGS sequence"/>
</dbReference>
<gene>
    <name evidence="1" type="ORF">TIFTF001_007493</name>
</gene>
<comment type="caution">
    <text evidence="1">The sequence shown here is derived from an EMBL/GenBank/DDBJ whole genome shotgun (WGS) entry which is preliminary data.</text>
</comment>
<organism evidence="1 2">
    <name type="scientific">Ficus carica</name>
    <name type="common">Common fig</name>
    <dbReference type="NCBI Taxonomy" id="3494"/>
    <lineage>
        <taxon>Eukaryota</taxon>
        <taxon>Viridiplantae</taxon>
        <taxon>Streptophyta</taxon>
        <taxon>Embryophyta</taxon>
        <taxon>Tracheophyta</taxon>
        <taxon>Spermatophyta</taxon>
        <taxon>Magnoliopsida</taxon>
        <taxon>eudicotyledons</taxon>
        <taxon>Gunneridae</taxon>
        <taxon>Pentapetalae</taxon>
        <taxon>rosids</taxon>
        <taxon>fabids</taxon>
        <taxon>Rosales</taxon>
        <taxon>Moraceae</taxon>
        <taxon>Ficeae</taxon>
        <taxon>Ficus</taxon>
    </lineage>
</organism>
<name>A0AA88CX62_FICCA</name>
<keyword evidence="2" id="KW-1185">Reference proteome</keyword>
<dbReference type="AlphaFoldDB" id="A0AA88CX62"/>
<dbReference type="EMBL" id="BTGU01000007">
    <property type="protein sequence ID" value="GMN38258.1"/>
    <property type="molecule type" value="Genomic_DNA"/>
</dbReference>
<accession>A0AA88CX62</accession>
<evidence type="ECO:0000313" key="2">
    <source>
        <dbReference type="Proteomes" id="UP001187192"/>
    </source>
</evidence>
<proteinExistence type="predicted"/>
<sequence>MKTESQGNVIGPPLGNPNSCSGILSSSWKILCWRYSNGSKNASGQCCKSQSGLHHHQNACNKLAFAISLP</sequence>